<feature type="transmembrane region" description="Helical" evidence="1">
    <location>
        <begin position="134"/>
        <end position="158"/>
    </location>
</feature>
<feature type="transmembrane region" description="Helical" evidence="1">
    <location>
        <begin position="247"/>
        <end position="265"/>
    </location>
</feature>
<evidence type="ECO:0000313" key="2">
    <source>
        <dbReference type="EMBL" id="AZG74180.1"/>
    </source>
</evidence>
<dbReference type="KEGG" id="slj:EGC82_16330"/>
<evidence type="ECO:0008006" key="4">
    <source>
        <dbReference type="Google" id="ProtNLM"/>
    </source>
</evidence>
<reference evidence="3" key="1">
    <citation type="submission" date="2018-11" db="EMBL/GenBank/DDBJ databases">
        <title>Shewanella sp. M2.</title>
        <authorList>
            <person name="Hwang Y.J."/>
            <person name="Hwang C.Y."/>
        </authorList>
    </citation>
    <scope>NUCLEOTIDE SEQUENCE [LARGE SCALE GENOMIC DNA]</scope>
    <source>
        <strain evidence="3">LMG 19866</strain>
    </source>
</reference>
<keyword evidence="1" id="KW-1133">Transmembrane helix</keyword>
<feature type="transmembrane region" description="Helical" evidence="1">
    <location>
        <begin position="202"/>
        <end position="235"/>
    </location>
</feature>
<organism evidence="2 3">
    <name type="scientific">Shewanella livingstonensis</name>
    <dbReference type="NCBI Taxonomy" id="150120"/>
    <lineage>
        <taxon>Bacteria</taxon>
        <taxon>Pseudomonadati</taxon>
        <taxon>Pseudomonadota</taxon>
        <taxon>Gammaproteobacteria</taxon>
        <taxon>Alteromonadales</taxon>
        <taxon>Shewanellaceae</taxon>
        <taxon>Shewanella</taxon>
    </lineage>
</organism>
<keyword evidence="3" id="KW-1185">Reference proteome</keyword>
<feature type="transmembrane region" description="Helical" evidence="1">
    <location>
        <begin position="170"/>
        <end position="190"/>
    </location>
</feature>
<dbReference type="EMBL" id="CP034015">
    <property type="protein sequence ID" value="AZG74180.1"/>
    <property type="molecule type" value="Genomic_DNA"/>
</dbReference>
<keyword evidence="1" id="KW-0812">Transmembrane</keyword>
<feature type="transmembrane region" description="Helical" evidence="1">
    <location>
        <begin position="340"/>
        <end position="363"/>
    </location>
</feature>
<feature type="transmembrane region" description="Helical" evidence="1">
    <location>
        <begin position="370"/>
        <end position="392"/>
    </location>
</feature>
<evidence type="ECO:0000256" key="1">
    <source>
        <dbReference type="SAM" id="Phobius"/>
    </source>
</evidence>
<accession>A0A3G8LZK3</accession>
<dbReference type="RefSeq" id="WP_124731694.1">
    <property type="nucleotide sequence ID" value="NZ_CP034015.1"/>
</dbReference>
<dbReference type="AlphaFoldDB" id="A0A3G8LZK3"/>
<protein>
    <recommendedName>
        <fullName evidence="4">O-antigen ligase domain-containing protein</fullName>
    </recommendedName>
</protein>
<keyword evidence="1" id="KW-0472">Membrane</keyword>
<evidence type="ECO:0000313" key="3">
    <source>
        <dbReference type="Proteomes" id="UP000278035"/>
    </source>
</evidence>
<sequence length="429" mass="48039">MVKNNISCAEKRKYKVSLSSVCWFIIIPSVLLDFLSGFFSLQVGVDLKISLLYKSILIVLCMIVIMRANFVSFIFLISFLYYILFVSYFKFLFFGKDALTYEMTIGLKFFSIILFTLFFIELKNTGRSSFNKNAYLCLNLGFWVVVINVLSGYLGFGFSTYASSQVGFKGYFFAGNELSALFIVLSSFKLQTILNFRTKKVYFIYSILVVLIGFSIGTKSGIVFSVLLPFALLVISQRKKIFTSKFIIFFLVVISLIALGVVNLVDSLSSIPAIGKIIYNFSNGGLLRLIFSGRDVWVTQLFEHFNDSNGWAISFFGYGSTFVDKSIGKYLLEIDPIDVYNLYGVLAVIVMVVFSICTLAYSIKNLNNPFGAAALVVNFSLLIFAFIAGHVWTSGMLSISWSLLIAMSTIPNANNINVVGALDEHPCRK</sequence>
<gene>
    <name evidence="2" type="ORF">EGC82_16330</name>
</gene>
<dbReference type="OrthoDB" id="5759643at2"/>
<feature type="transmembrane region" description="Helical" evidence="1">
    <location>
        <begin position="73"/>
        <end position="93"/>
    </location>
</feature>
<feature type="transmembrane region" description="Helical" evidence="1">
    <location>
        <begin position="21"/>
        <end position="41"/>
    </location>
</feature>
<feature type="transmembrane region" description="Helical" evidence="1">
    <location>
        <begin position="105"/>
        <end position="122"/>
    </location>
</feature>
<proteinExistence type="predicted"/>
<name>A0A3G8LZK3_9GAMM</name>
<dbReference type="Proteomes" id="UP000278035">
    <property type="component" value="Chromosome"/>
</dbReference>